<name>A0A1F6W3E6_9BACT</name>
<sequence length="167" mass="19698">MVSQLDLAIKFSTKKFEVANIKNHFLNVLAVLQNEFHVDDLEVLTAAILHDTLEDTDTTYEELEQNFSKTVADLVVEVSHPKNYNEQQKTEYYKKLKTISQEAKIIKLADFTDHLRSFIEMRKANSKKPYNNQYILWIRDFLNNYPDSEPKNLVFKLTQDLEFYVTK</sequence>
<dbReference type="InterPro" id="IPR052194">
    <property type="entry name" value="MESH1"/>
</dbReference>
<dbReference type="AlphaFoldDB" id="A0A1F6W3E6"/>
<protein>
    <recommendedName>
        <fullName evidence="3">HD/PDEase domain-containing protein</fullName>
    </recommendedName>
</protein>
<proteinExistence type="predicted"/>
<dbReference type="EMBL" id="MFUG01000003">
    <property type="protein sequence ID" value="OGI76443.1"/>
    <property type="molecule type" value="Genomic_DNA"/>
</dbReference>
<evidence type="ECO:0008006" key="3">
    <source>
        <dbReference type="Google" id="ProtNLM"/>
    </source>
</evidence>
<gene>
    <name evidence="1" type="ORF">A3C67_02315</name>
</gene>
<dbReference type="InterPro" id="IPR003607">
    <property type="entry name" value="HD/PDEase_dom"/>
</dbReference>
<reference evidence="1 2" key="1">
    <citation type="journal article" date="2016" name="Nat. Commun.">
        <title>Thousands of microbial genomes shed light on interconnected biogeochemical processes in an aquifer system.</title>
        <authorList>
            <person name="Anantharaman K."/>
            <person name="Brown C.T."/>
            <person name="Hug L.A."/>
            <person name="Sharon I."/>
            <person name="Castelle C.J."/>
            <person name="Probst A.J."/>
            <person name="Thomas B.C."/>
            <person name="Singh A."/>
            <person name="Wilkins M.J."/>
            <person name="Karaoz U."/>
            <person name="Brodie E.L."/>
            <person name="Williams K.H."/>
            <person name="Hubbard S.S."/>
            <person name="Banfield J.F."/>
        </authorList>
    </citation>
    <scope>NUCLEOTIDE SEQUENCE [LARGE SCALE GENOMIC DNA]</scope>
</reference>
<comment type="caution">
    <text evidence="1">The sequence shown here is derived from an EMBL/GenBank/DDBJ whole genome shotgun (WGS) entry which is preliminary data.</text>
</comment>
<dbReference type="Pfam" id="PF13328">
    <property type="entry name" value="HD_4"/>
    <property type="match status" value="1"/>
</dbReference>
<dbReference type="Proteomes" id="UP000179275">
    <property type="component" value="Unassembled WGS sequence"/>
</dbReference>
<dbReference type="STRING" id="1801756.A3C67_02315"/>
<accession>A0A1F6W3E6</accession>
<dbReference type="Gene3D" id="1.10.3210.10">
    <property type="entry name" value="Hypothetical protein af1432"/>
    <property type="match status" value="1"/>
</dbReference>
<evidence type="ECO:0000313" key="2">
    <source>
        <dbReference type="Proteomes" id="UP000179275"/>
    </source>
</evidence>
<evidence type="ECO:0000313" key="1">
    <source>
        <dbReference type="EMBL" id="OGI76443.1"/>
    </source>
</evidence>
<dbReference type="GO" id="GO:0008893">
    <property type="term" value="F:guanosine-3',5'-bis(diphosphate) 3'-diphosphatase activity"/>
    <property type="evidence" value="ECO:0007669"/>
    <property type="project" value="TreeGrafter"/>
</dbReference>
<dbReference type="PANTHER" id="PTHR46246">
    <property type="entry name" value="GUANOSINE-3',5'-BIS(DIPHOSPHATE) 3'-PYROPHOSPHOHYDROLASE MESH1"/>
    <property type="match status" value="1"/>
</dbReference>
<dbReference type="PANTHER" id="PTHR46246:SF1">
    <property type="entry name" value="GUANOSINE-3',5'-BIS(DIPHOSPHATE) 3'-PYROPHOSPHOHYDROLASE MESH1"/>
    <property type="match status" value="1"/>
</dbReference>
<dbReference type="SUPFAM" id="SSF109604">
    <property type="entry name" value="HD-domain/PDEase-like"/>
    <property type="match status" value="1"/>
</dbReference>
<organism evidence="1 2">
    <name type="scientific">Candidatus Nomurabacteria bacterium RIFCSPHIGHO2_02_FULL_42_19</name>
    <dbReference type="NCBI Taxonomy" id="1801756"/>
    <lineage>
        <taxon>Bacteria</taxon>
        <taxon>Candidatus Nomuraibacteriota</taxon>
    </lineage>
</organism>
<dbReference type="CDD" id="cd00077">
    <property type="entry name" value="HDc"/>
    <property type="match status" value="1"/>
</dbReference>